<comment type="subunit">
    <text evidence="4">The accessory proteins ExbB and ExbD seem to form a complex with TonB.</text>
</comment>
<dbReference type="AlphaFoldDB" id="A0A6I4U4Q0"/>
<evidence type="ECO:0000256" key="12">
    <source>
        <dbReference type="RuleBase" id="RU003879"/>
    </source>
</evidence>
<evidence type="ECO:0000256" key="6">
    <source>
        <dbReference type="ARBA" id="ARBA00022475"/>
    </source>
</evidence>
<keyword evidence="6" id="KW-1003">Cell membrane</keyword>
<evidence type="ECO:0000256" key="2">
    <source>
        <dbReference type="ARBA" id="ARBA00004249"/>
    </source>
</evidence>
<evidence type="ECO:0000256" key="3">
    <source>
        <dbReference type="ARBA" id="ARBA00005811"/>
    </source>
</evidence>
<comment type="subcellular location">
    <subcellularLocation>
        <location evidence="2">Cell inner membrane</location>
        <topology evidence="2">Single-pass type II membrane protein</topology>
    </subcellularLocation>
    <subcellularLocation>
        <location evidence="12">Cell membrane</location>
        <topology evidence="12">Single-pass type II membrane protein</topology>
    </subcellularLocation>
</comment>
<dbReference type="EMBL" id="WTYR01000001">
    <property type="protein sequence ID" value="MXP10980.1"/>
    <property type="molecule type" value="Genomic_DNA"/>
</dbReference>
<dbReference type="PANTHER" id="PTHR30558:SF12">
    <property type="entry name" value="BIOPOLYMER TRANSPORT PROTEIN EXBD"/>
    <property type="match status" value="1"/>
</dbReference>
<evidence type="ECO:0000256" key="11">
    <source>
        <dbReference type="ARBA" id="ARBA00023136"/>
    </source>
</evidence>
<evidence type="ECO:0000256" key="1">
    <source>
        <dbReference type="ARBA" id="ARBA00003540"/>
    </source>
</evidence>
<evidence type="ECO:0000256" key="9">
    <source>
        <dbReference type="ARBA" id="ARBA00022927"/>
    </source>
</evidence>
<dbReference type="RefSeq" id="WP_160617558.1">
    <property type="nucleotide sequence ID" value="NZ_WTYR01000001.1"/>
</dbReference>
<evidence type="ECO:0000313" key="14">
    <source>
        <dbReference type="EMBL" id="MXP10980.1"/>
    </source>
</evidence>
<reference evidence="14 15" key="1">
    <citation type="submission" date="2019-12" db="EMBL/GenBank/DDBJ databases">
        <title>Genomic-based taxomic classification of the family Erythrobacteraceae.</title>
        <authorList>
            <person name="Xu L."/>
        </authorList>
    </citation>
    <scope>NUCLEOTIDE SEQUENCE [LARGE SCALE GENOMIC DNA]</scope>
    <source>
        <strain evidence="14 15">LMG 29519</strain>
    </source>
</reference>
<gene>
    <name evidence="14" type="ORF">GRI68_12400</name>
</gene>
<feature type="transmembrane region" description="Helical" evidence="13">
    <location>
        <begin position="21"/>
        <end position="43"/>
    </location>
</feature>
<keyword evidence="9 12" id="KW-0653">Protein transport</keyword>
<dbReference type="GO" id="GO:0005886">
    <property type="term" value="C:plasma membrane"/>
    <property type="evidence" value="ECO:0007669"/>
    <property type="project" value="UniProtKB-SubCell"/>
</dbReference>
<comment type="caution">
    <text evidence="14">The sequence shown here is derived from an EMBL/GenBank/DDBJ whole genome shotgun (WGS) entry which is preliminary data.</text>
</comment>
<evidence type="ECO:0000256" key="4">
    <source>
        <dbReference type="ARBA" id="ARBA00011471"/>
    </source>
</evidence>
<evidence type="ECO:0000256" key="13">
    <source>
        <dbReference type="SAM" id="Phobius"/>
    </source>
</evidence>
<keyword evidence="7" id="KW-0997">Cell inner membrane</keyword>
<keyword evidence="10 13" id="KW-1133">Transmembrane helix</keyword>
<keyword evidence="5 12" id="KW-0813">Transport</keyword>
<comment type="similarity">
    <text evidence="3 12">Belongs to the ExbD/TolR family.</text>
</comment>
<evidence type="ECO:0000256" key="10">
    <source>
        <dbReference type="ARBA" id="ARBA00022989"/>
    </source>
</evidence>
<accession>A0A6I4U4Q0</accession>
<keyword evidence="15" id="KW-1185">Reference proteome</keyword>
<dbReference type="Proteomes" id="UP000429229">
    <property type="component" value="Unassembled WGS sequence"/>
</dbReference>
<comment type="function">
    <text evidence="1">Involved in the TonB-dependent energy-dependent transport of various receptor-bound substrates.</text>
</comment>
<evidence type="ECO:0000256" key="5">
    <source>
        <dbReference type="ARBA" id="ARBA00022448"/>
    </source>
</evidence>
<keyword evidence="11 13" id="KW-0472">Membrane</keyword>
<dbReference type="PANTHER" id="PTHR30558">
    <property type="entry name" value="EXBD MEMBRANE COMPONENT OF PMF-DRIVEN MACROMOLECULE IMPORT SYSTEM"/>
    <property type="match status" value="1"/>
</dbReference>
<evidence type="ECO:0000256" key="7">
    <source>
        <dbReference type="ARBA" id="ARBA00022519"/>
    </source>
</evidence>
<dbReference type="GO" id="GO:0015031">
    <property type="term" value="P:protein transport"/>
    <property type="evidence" value="ECO:0007669"/>
    <property type="project" value="UniProtKB-KW"/>
</dbReference>
<name>A0A6I4U4Q0_9SPHN</name>
<evidence type="ECO:0000313" key="15">
    <source>
        <dbReference type="Proteomes" id="UP000429229"/>
    </source>
</evidence>
<organism evidence="14 15">
    <name type="scientific">Alteriqipengyuania halimionae</name>
    <dbReference type="NCBI Taxonomy" id="1926630"/>
    <lineage>
        <taxon>Bacteria</taxon>
        <taxon>Pseudomonadati</taxon>
        <taxon>Pseudomonadota</taxon>
        <taxon>Alphaproteobacteria</taxon>
        <taxon>Sphingomonadales</taxon>
        <taxon>Erythrobacteraceae</taxon>
        <taxon>Alteriqipengyuania</taxon>
    </lineage>
</organism>
<dbReference type="OrthoDB" id="9798629at2"/>
<sequence>MAMSGGKDDGSPMMEMNTTPLIDVMLVLLIMFIITIPVATHAVNIDLPVPSDADPTDVDPIKNKVVLTEDGRIMWNGEQKTDGELLGLLQASLDYQVEPELQFEPMANASYDLSAKVLDIIKGSGVTKFGFVGNEQYAGFGKTDIQPFDVNASN</sequence>
<dbReference type="InterPro" id="IPR003400">
    <property type="entry name" value="ExbD"/>
</dbReference>
<protein>
    <submittedName>
        <fullName evidence="14">Biopolymer transporter ExbD</fullName>
    </submittedName>
</protein>
<proteinExistence type="inferred from homology"/>
<keyword evidence="8 12" id="KW-0812">Transmembrane</keyword>
<dbReference type="GO" id="GO:0022857">
    <property type="term" value="F:transmembrane transporter activity"/>
    <property type="evidence" value="ECO:0007669"/>
    <property type="project" value="InterPro"/>
</dbReference>
<dbReference type="Pfam" id="PF02472">
    <property type="entry name" value="ExbD"/>
    <property type="match status" value="1"/>
</dbReference>
<evidence type="ECO:0000256" key="8">
    <source>
        <dbReference type="ARBA" id="ARBA00022692"/>
    </source>
</evidence>